<reference evidence="1" key="2">
    <citation type="journal article" date="2015" name="Data Brief">
        <title>Shoot transcriptome of the giant reed, Arundo donax.</title>
        <authorList>
            <person name="Barrero R.A."/>
            <person name="Guerrero F.D."/>
            <person name="Moolhuijzen P."/>
            <person name="Goolsby J.A."/>
            <person name="Tidwell J."/>
            <person name="Bellgard S.E."/>
            <person name="Bellgard M.I."/>
        </authorList>
    </citation>
    <scope>NUCLEOTIDE SEQUENCE</scope>
    <source>
        <tissue evidence="1">Shoot tissue taken approximately 20 cm above the soil surface</tissue>
    </source>
</reference>
<name>A0A0A9A8Y0_ARUDO</name>
<dbReference type="AlphaFoldDB" id="A0A0A9A8Y0"/>
<sequence>MGHRKHQMNKGSHINTYLDMTILVICILAYKKSNGNVSQMF</sequence>
<protein>
    <submittedName>
        <fullName evidence="1">Uncharacterized protein</fullName>
    </submittedName>
</protein>
<evidence type="ECO:0000313" key="1">
    <source>
        <dbReference type="EMBL" id="JAD45460.1"/>
    </source>
</evidence>
<accession>A0A0A9A8Y0</accession>
<organism evidence="1">
    <name type="scientific">Arundo donax</name>
    <name type="common">Giant reed</name>
    <name type="synonym">Donax arundinaceus</name>
    <dbReference type="NCBI Taxonomy" id="35708"/>
    <lineage>
        <taxon>Eukaryota</taxon>
        <taxon>Viridiplantae</taxon>
        <taxon>Streptophyta</taxon>
        <taxon>Embryophyta</taxon>
        <taxon>Tracheophyta</taxon>
        <taxon>Spermatophyta</taxon>
        <taxon>Magnoliopsida</taxon>
        <taxon>Liliopsida</taxon>
        <taxon>Poales</taxon>
        <taxon>Poaceae</taxon>
        <taxon>PACMAD clade</taxon>
        <taxon>Arundinoideae</taxon>
        <taxon>Arundineae</taxon>
        <taxon>Arundo</taxon>
    </lineage>
</organism>
<proteinExistence type="predicted"/>
<reference evidence="1" key="1">
    <citation type="submission" date="2014-09" db="EMBL/GenBank/DDBJ databases">
        <authorList>
            <person name="Magalhaes I.L.F."/>
            <person name="Oliveira U."/>
            <person name="Santos F.R."/>
            <person name="Vidigal T.H.D.A."/>
            <person name="Brescovit A.D."/>
            <person name="Santos A.J."/>
        </authorList>
    </citation>
    <scope>NUCLEOTIDE SEQUENCE</scope>
    <source>
        <tissue evidence="1">Shoot tissue taken approximately 20 cm above the soil surface</tissue>
    </source>
</reference>
<dbReference type="EMBL" id="GBRH01252435">
    <property type="protein sequence ID" value="JAD45460.1"/>
    <property type="molecule type" value="Transcribed_RNA"/>
</dbReference>